<feature type="domain" description="Methyltransferase type 12" evidence="1">
    <location>
        <begin position="69"/>
        <end position="167"/>
    </location>
</feature>
<accession>A0AA96GDU6</accession>
<protein>
    <submittedName>
        <fullName evidence="2">Class I SAM-dependent methyltransferase</fullName>
    </submittedName>
</protein>
<sequence>MNKIFCTSQLPSLKRKMTSNLPRSLRYYQKGILHPEAWFSIVENNYTQILGAVNWDSLFPEQNAAYQVLDIGCGPGRFPRMLQAWLPATIRLHYDYLDPSHYCLSTCSQSLRLPFLPRHAWQTTWDNAEKLLTPGSYDVAWAIQSFSCLNHASLHTSLSRFIGALHPSRGTACIVLAKQEAFFSQWHNTFFQECSPHTPMPYLSAESLVAVLEKLEAFITIQEIACTHSISIRHDRLLEQYLQQVVTDSTPLPNWMKQPRLRQLVESCRHGDTYHFTNPYWIILCTPPSAGAGGRLRLQQYLASVTSCKLAS</sequence>
<dbReference type="AlphaFoldDB" id="A0AA96GDU6"/>
<keyword evidence="2" id="KW-0808">Transferase</keyword>
<evidence type="ECO:0000259" key="1">
    <source>
        <dbReference type="Pfam" id="PF08242"/>
    </source>
</evidence>
<gene>
    <name evidence="2" type="ORF">PP769_19655</name>
</gene>
<dbReference type="Proteomes" id="UP001302719">
    <property type="component" value="Chromosome"/>
</dbReference>
<evidence type="ECO:0000313" key="2">
    <source>
        <dbReference type="EMBL" id="WNM58160.1"/>
    </source>
</evidence>
<dbReference type="RefSeq" id="WP_312643574.1">
    <property type="nucleotide sequence ID" value="NZ_CP116967.1"/>
</dbReference>
<keyword evidence="3" id="KW-1185">Reference proteome</keyword>
<proteinExistence type="predicted"/>
<dbReference type="SUPFAM" id="SSF53335">
    <property type="entry name" value="S-adenosyl-L-methionine-dependent methyltransferases"/>
    <property type="match status" value="1"/>
</dbReference>
<dbReference type="EMBL" id="CP116967">
    <property type="protein sequence ID" value="WNM58160.1"/>
    <property type="molecule type" value="Genomic_DNA"/>
</dbReference>
<evidence type="ECO:0000313" key="3">
    <source>
        <dbReference type="Proteomes" id="UP001302719"/>
    </source>
</evidence>
<dbReference type="GO" id="GO:0032259">
    <property type="term" value="P:methylation"/>
    <property type="evidence" value="ECO:0007669"/>
    <property type="project" value="UniProtKB-KW"/>
</dbReference>
<dbReference type="InterPro" id="IPR013217">
    <property type="entry name" value="Methyltransf_12"/>
</dbReference>
<dbReference type="CDD" id="cd02440">
    <property type="entry name" value="AdoMet_MTases"/>
    <property type="match status" value="1"/>
</dbReference>
<dbReference type="InterPro" id="IPR029063">
    <property type="entry name" value="SAM-dependent_MTases_sf"/>
</dbReference>
<organism evidence="2 3">
    <name type="scientific">Candidatus Nitrospira allomarina</name>
    <dbReference type="NCBI Taxonomy" id="3020900"/>
    <lineage>
        <taxon>Bacteria</taxon>
        <taxon>Pseudomonadati</taxon>
        <taxon>Nitrospirota</taxon>
        <taxon>Nitrospiria</taxon>
        <taxon>Nitrospirales</taxon>
        <taxon>Nitrospiraceae</taxon>
        <taxon>Nitrospira</taxon>
    </lineage>
</organism>
<dbReference type="Pfam" id="PF08242">
    <property type="entry name" value="Methyltransf_12"/>
    <property type="match status" value="1"/>
</dbReference>
<name>A0AA96GDU6_9BACT</name>
<dbReference type="GO" id="GO:0008168">
    <property type="term" value="F:methyltransferase activity"/>
    <property type="evidence" value="ECO:0007669"/>
    <property type="project" value="UniProtKB-KW"/>
</dbReference>
<keyword evidence="2" id="KW-0489">Methyltransferase</keyword>
<dbReference type="KEGG" id="nall:PP769_19655"/>
<dbReference type="Gene3D" id="3.40.50.150">
    <property type="entry name" value="Vaccinia Virus protein VP39"/>
    <property type="match status" value="1"/>
</dbReference>
<reference evidence="2 3" key="1">
    <citation type="submission" date="2023-01" db="EMBL/GenBank/DDBJ databases">
        <title>Cultivation and genomic characterization of new, ubiquitous marine nitrite-oxidizing bacteria from the Nitrospirales.</title>
        <authorList>
            <person name="Mueller A.J."/>
            <person name="Daebeler A."/>
            <person name="Herbold C.W."/>
            <person name="Kirkegaard R.H."/>
            <person name="Daims H."/>
        </authorList>
    </citation>
    <scope>NUCLEOTIDE SEQUENCE [LARGE SCALE GENOMIC DNA]</scope>
    <source>
        <strain evidence="2 3">VA</strain>
    </source>
</reference>